<keyword evidence="4" id="KW-1185">Reference proteome</keyword>
<sequence length="658" mass="75712">MASTYYDILEVCVNATQDEIKKQYKKLAIKYHPDKTQEKAHHERFLLIQEAYDTLKDEDLRQKYHREHNIGIPTRPASSYSSSRGYSFATDHASFPRRQHARTSYADAPFASSFFDLYQRSSKMYLDHFSRSTRYEAKESEDRALMYEEYARRKAHEEQERRRKQREEEERRREMEELLRRQKQERAQAQAARARQATEAAFAKSRGFGDARSEYEHAKAEAHRRSRDAERHAAEHAYGFAHHHERPAEFIVVDDDETERGSEHGIHHGSQNGTLHGFHEDAHSTSANMDHDGPSESKFETAESGTDSELDDDNDDEDGDEDEDENDVAAELHEQTYPDGTMDGEEEESTTGVFGDPGSVPPSETADYPEASFASEEPLMQASSHHQPEVVEVAEESDHDAAYDTGPAGKTMNDKTDRSSRARSHSQTYVQQPEIPFDAELKGKPSGPKKPRLANYEGMKSTLHTYFDDVDFSEIRSTLPDYSQKTRKASSSSTAHVPKKARYAEYTDGISHAETLYTPVNKKYMRKKVSTISVSDLSPDVDDSSLLFSVELPSFKVHQDLTNRDWDVYLVQINDYKRKFTQYRRAVLEYQMGRLGKDEDHHNIIYSDTSCLDVYQSCLFNDVLLMQNFTRALQEFRQTLKEFYVNCETVEKMKSLVG</sequence>
<feature type="compositionally biased region" description="Acidic residues" evidence="1">
    <location>
        <begin position="306"/>
        <end position="328"/>
    </location>
</feature>
<feature type="compositionally biased region" description="Basic and acidic residues" evidence="1">
    <location>
        <begin position="277"/>
        <end position="301"/>
    </location>
</feature>
<dbReference type="STRING" id="2163413.A0A4P6XMC6"/>
<evidence type="ECO:0000259" key="2">
    <source>
        <dbReference type="PROSITE" id="PS50076"/>
    </source>
</evidence>
<feature type="compositionally biased region" description="Low complexity" evidence="1">
    <location>
        <begin position="187"/>
        <end position="201"/>
    </location>
</feature>
<dbReference type="GO" id="GO:0005737">
    <property type="term" value="C:cytoplasm"/>
    <property type="evidence" value="ECO:0007669"/>
    <property type="project" value="TreeGrafter"/>
</dbReference>
<dbReference type="Pfam" id="PF00226">
    <property type="entry name" value="DnaJ"/>
    <property type="match status" value="1"/>
</dbReference>
<dbReference type="PRINTS" id="PR00625">
    <property type="entry name" value="JDOMAIN"/>
</dbReference>
<evidence type="ECO:0000313" key="4">
    <source>
        <dbReference type="Proteomes" id="UP000292447"/>
    </source>
</evidence>
<evidence type="ECO:0000256" key="1">
    <source>
        <dbReference type="SAM" id="MobiDB-lite"/>
    </source>
</evidence>
<dbReference type="SMART" id="SM00271">
    <property type="entry name" value="DnaJ"/>
    <property type="match status" value="1"/>
</dbReference>
<dbReference type="CDD" id="cd06257">
    <property type="entry name" value="DnaJ"/>
    <property type="match status" value="1"/>
</dbReference>
<reference evidence="4" key="1">
    <citation type="submission" date="2019-03" db="EMBL/GenBank/DDBJ databases">
        <title>Snf2 controls pulcherriminic acid biosynthesis and connects pigmentation and antifungal activity of the yeast Metschnikowia pulcherrima.</title>
        <authorList>
            <person name="Gore-Lloyd D."/>
            <person name="Sumann I."/>
            <person name="Brachmann A.O."/>
            <person name="Schneeberger K."/>
            <person name="Ortiz-Merino R.A."/>
            <person name="Moreno-Beltran M."/>
            <person name="Schlaefli M."/>
            <person name="Kirner P."/>
            <person name="Santos Kron A."/>
            <person name="Wolfe K.H."/>
            <person name="Piel J."/>
            <person name="Ahrens C.H."/>
            <person name="Henk D."/>
            <person name="Freimoser F.M."/>
        </authorList>
    </citation>
    <scope>NUCLEOTIDE SEQUENCE [LARGE SCALE GENOMIC DNA]</scope>
    <source>
        <strain evidence="4">APC 1.2</strain>
    </source>
</reference>
<feature type="compositionally biased region" description="Basic and acidic residues" evidence="1">
    <location>
        <begin position="207"/>
        <end position="233"/>
    </location>
</feature>
<organism evidence="3 4">
    <name type="scientific">Metschnikowia aff. pulcherrima</name>
    <dbReference type="NCBI Taxonomy" id="2163413"/>
    <lineage>
        <taxon>Eukaryota</taxon>
        <taxon>Fungi</taxon>
        <taxon>Dikarya</taxon>
        <taxon>Ascomycota</taxon>
        <taxon>Saccharomycotina</taxon>
        <taxon>Pichiomycetes</taxon>
        <taxon>Metschnikowiaceae</taxon>
        <taxon>Metschnikowia</taxon>
    </lineage>
</organism>
<dbReference type="Gene3D" id="1.10.287.110">
    <property type="entry name" value="DnaJ domain"/>
    <property type="match status" value="1"/>
</dbReference>
<protein>
    <submittedName>
        <fullName evidence="3">DnaJ domain-containing protein</fullName>
    </submittedName>
</protein>
<name>A0A4P6XMC6_9ASCO</name>
<proteinExistence type="predicted"/>
<evidence type="ECO:0000313" key="3">
    <source>
        <dbReference type="EMBL" id="QBM87158.1"/>
    </source>
</evidence>
<dbReference type="PANTHER" id="PTHR43096:SF58">
    <property type="entry name" value="CHAPERONE DNAJ-DOMAIN SUPERFAMILY PROTEIN"/>
    <property type="match status" value="1"/>
</dbReference>
<accession>A0A4P6XMC6</accession>
<dbReference type="InterPro" id="IPR036869">
    <property type="entry name" value="J_dom_sf"/>
</dbReference>
<feature type="region of interest" description="Disordered" evidence="1">
    <location>
        <begin position="257"/>
        <end position="454"/>
    </location>
</feature>
<dbReference type="GO" id="GO:0051082">
    <property type="term" value="F:unfolded protein binding"/>
    <property type="evidence" value="ECO:0007669"/>
    <property type="project" value="TreeGrafter"/>
</dbReference>
<dbReference type="PROSITE" id="PS50076">
    <property type="entry name" value="DNAJ_2"/>
    <property type="match status" value="1"/>
</dbReference>
<dbReference type="EMBL" id="CP034457">
    <property type="protein sequence ID" value="QBM87158.1"/>
    <property type="molecule type" value="Genomic_DNA"/>
</dbReference>
<dbReference type="PANTHER" id="PTHR43096">
    <property type="entry name" value="DNAJ HOMOLOG 1, MITOCHONDRIAL-RELATED"/>
    <property type="match status" value="1"/>
</dbReference>
<feature type="region of interest" description="Disordered" evidence="1">
    <location>
        <begin position="179"/>
        <end position="233"/>
    </location>
</feature>
<dbReference type="Proteomes" id="UP000292447">
    <property type="component" value="Chromosome II"/>
</dbReference>
<gene>
    <name evidence="3" type="primary">MPUL0B03570</name>
    <name evidence="3" type="ORF">METSCH_B03570</name>
</gene>
<dbReference type="AlphaFoldDB" id="A0A4P6XMC6"/>
<dbReference type="SUPFAM" id="SSF46565">
    <property type="entry name" value="Chaperone J-domain"/>
    <property type="match status" value="1"/>
</dbReference>
<dbReference type="InterPro" id="IPR001623">
    <property type="entry name" value="DnaJ_domain"/>
</dbReference>
<dbReference type="GO" id="GO:0042026">
    <property type="term" value="P:protein refolding"/>
    <property type="evidence" value="ECO:0007669"/>
    <property type="project" value="TreeGrafter"/>
</dbReference>
<feature type="domain" description="J" evidence="2">
    <location>
        <begin position="4"/>
        <end position="68"/>
    </location>
</feature>